<dbReference type="VEuPathDB" id="FungiDB:L203_03916"/>
<feature type="compositionally biased region" description="Basic and acidic residues" evidence="2">
    <location>
        <begin position="1207"/>
        <end position="1222"/>
    </location>
</feature>
<feature type="compositionally biased region" description="Polar residues" evidence="2">
    <location>
        <begin position="180"/>
        <end position="201"/>
    </location>
</feature>
<feature type="coiled-coil region" evidence="1">
    <location>
        <begin position="818"/>
        <end position="852"/>
    </location>
</feature>
<dbReference type="GO" id="GO:0005737">
    <property type="term" value="C:cytoplasm"/>
    <property type="evidence" value="ECO:0007669"/>
    <property type="project" value="TreeGrafter"/>
</dbReference>
<dbReference type="PANTHER" id="PTHR22741:SF10">
    <property type="entry name" value="COILED-COIL DOMAIN-CONTAINING PROTEIN CG32809"/>
    <property type="match status" value="1"/>
</dbReference>
<feature type="region of interest" description="Disordered" evidence="2">
    <location>
        <begin position="554"/>
        <end position="663"/>
    </location>
</feature>
<feature type="compositionally biased region" description="Low complexity" evidence="2">
    <location>
        <begin position="792"/>
        <end position="804"/>
    </location>
</feature>
<dbReference type="GeneID" id="91086766"/>
<reference evidence="3" key="1">
    <citation type="submission" date="2016-06" db="EMBL/GenBank/DDBJ databases">
        <authorList>
            <person name="Cuomo C."/>
            <person name="Litvintseva A."/>
            <person name="Heitman J."/>
            <person name="Chen Y."/>
            <person name="Sun S."/>
            <person name="Springer D."/>
            <person name="Dromer F."/>
            <person name="Young S."/>
            <person name="Zeng Q."/>
            <person name="Chapman S."/>
            <person name="Gujja S."/>
            <person name="Saif S."/>
            <person name="Birren B."/>
        </authorList>
    </citation>
    <scope>NUCLEOTIDE SEQUENCE</scope>
    <source>
        <strain evidence="3">CBS 7841</strain>
    </source>
</reference>
<dbReference type="Pfam" id="PF23153">
    <property type="entry name" value="Aip3p_Bud6_N"/>
    <property type="match status" value="1"/>
</dbReference>
<feature type="compositionally biased region" description="Polar residues" evidence="2">
    <location>
        <begin position="554"/>
        <end position="570"/>
    </location>
</feature>
<feature type="compositionally biased region" description="Basic and acidic residues" evidence="2">
    <location>
        <begin position="428"/>
        <end position="448"/>
    </location>
</feature>
<proteinExistence type="predicted"/>
<dbReference type="InterPro" id="IPR051825">
    <property type="entry name" value="SRCIN1"/>
</dbReference>
<feature type="compositionally biased region" description="Polar residues" evidence="2">
    <location>
        <begin position="495"/>
        <end position="508"/>
    </location>
</feature>
<feature type="region of interest" description="Disordered" evidence="2">
    <location>
        <begin position="787"/>
        <end position="813"/>
    </location>
</feature>
<evidence type="ECO:0000256" key="1">
    <source>
        <dbReference type="SAM" id="Coils"/>
    </source>
</evidence>
<evidence type="ECO:0000313" key="4">
    <source>
        <dbReference type="Proteomes" id="UP000094043"/>
    </source>
</evidence>
<reference evidence="3" key="3">
    <citation type="submission" date="2024-01" db="EMBL/GenBank/DDBJ databases">
        <authorList>
            <person name="Coelho M.A."/>
            <person name="David-Palma M."/>
            <person name="Shea T."/>
            <person name="Sun S."/>
            <person name="Cuomo C.A."/>
            <person name="Heitman J."/>
        </authorList>
    </citation>
    <scope>NUCLEOTIDE SEQUENCE</scope>
    <source>
        <strain evidence="3">CBS 7841</strain>
    </source>
</reference>
<evidence type="ECO:0000256" key="2">
    <source>
        <dbReference type="SAM" id="MobiDB-lite"/>
    </source>
</evidence>
<feature type="region of interest" description="Disordered" evidence="2">
    <location>
        <begin position="1"/>
        <end position="50"/>
    </location>
</feature>
<feature type="region of interest" description="Disordered" evidence="2">
    <location>
        <begin position="1101"/>
        <end position="1222"/>
    </location>
</feature>
<reference evidence="3" key="2">
    <citation type="journal article" date="2022" name="Elife">
        <title>Obligate sexual reproduction of a homothallic fungus closely related to the Cryptococcus pathogenic species complex.</title>
        <authorList>
            <person name="Passer A.R."/>
            <person name="Clancey S.A."/>
            <person name="Shea T."/>
            <person name="David-Palma M."/>
            <person name="Averette A.F."/>
            <person name="Boekhout T."/>
            <person name="Porcel B.M."/>
            <person name="Nowrousian M."/>
            <person name="Cuomo C.A."/>
            <person name="Sun S."/>
            <person name="Heitman J."/>
            <person name="Coelho M.A."/>
        </authorList>
    </citation>
    <scope>NUCLEOTIDE SEQUENCE</scope>
    <source>
        <strain evidence="3">CBS 7841</strain>
    </source>
</reference>
<feature type="compositionally biased region" description="Low complexity" evidence="2">
    <location>
        <begin position="297"/>
        <end position="311"/>
    </location>
</feature>
<feature type="compositionally biased region" description="Low complexity" evidence="2">
    <location>
        <begin position="223"/>
        <end position="236"/>
    </location>
</feature>
<feature type="compositionally biased region" description="Basic and acidic residues" evidence="2">
    <location>
        <begin position="1145"/>
        <end position="1178"/>
    </location>
</feature>
<feature type="region of interest" description="Disordered" evidence="2">
    <location>
        <begin position="455"/>
        <end position="474"/>
    </location>
</feature>
<name>A0A1E3IDN5_9TREE</name>
<keyword evidence="1" id="KW-0175">Coiled coil</keyword>
<dbReference type="GO" id="GO:0005519">
    <property type="term" value="F:cytoskeletal regulatory protein binding"/>
    <property type="evidence" value="ECO:0007669"/>
    <property type="project" value="InterPro"/>
</dbReference>
<feature type="region of interest" description="Disordered" evidence="2">
    <location>
        <begin position="487"/>
        <end position="514"/>
    </location>
</feature>
<feature type="compositionally biased region" description="Polar residues" evidence="2">
    <location>
        <begin position="7"/>
        <end position="16"/>
    </location>
</feature>
<feature type="compositionally biased region" description="Polar residues" evidence="2">
    <location>
        <begin position="41"/>
        <end position="50"/>
    </location>
</feature>
<protein>
    <submittedName>
        <fullName evidence="3">Uncharacterized protein</fullName>
    </submittedName>
</protein>
<dbReference type="GO" id="GO:0051286">
    <property type="term" value="C:cell tip"/>
    <property type="evidence" value="ECO:0007669"/>
    <property type="project" value="TreeGrafter"/>
</dbReference>
<evidence type="ECO:0000313" key="3">
    <source>
        <dbReference type="EMBL" id="WVN87376.1"/>
    </source>
</evidence>
<dbReference type="EMBL" id="CP143786">
    <property type="protein sequence ID" value="WVN87376.1"/>
    <property type="molecule type" value="Genomic_DNA"/>
</dbReference>
<feature type="compositionally biased region" description="Basic and acidic residues" evidence="2">
    <location>
        <begin position="379"/>
        <end position="388"/>
    </location>
</feature>
<keyword evidence="4" id="KW-1185">Reference proteome</keyword>
<dbReference type="InterPro" id="IPR056279">
    <property type="entry name" value="Aip3p_Bud6_N"/>
</dbReference>
<feature type="compositionally biased region" description="Low complexity" evidence="2">
    <location>
        <begin position="339"/>
        <end position="361"/>
    </location>
</feature>
<dbReference type="GO" id="GO:0030010">
    <property type="term" value="P:establishment of cell polarity"/>
    <property type="evidence" value="ECO:0007669"/>
    <property type="project" value="TreeGrafter"/>
</dbReference>
<dbReference type="OrthoDB" id="783096at2759"/>
<dbReference type="AlphaFoldDB" id="A0A1E3IDN5"/>
<dbReference type="InterPro" id="IPR022782">
    <property type="entry name" value="AIP3-like_C"/>
</dbReference>
<dbReference type="RefSeq" id="XP_066068076.1">
    <property type="nucleotide sequence ID" value="XM_066211979.1"/>
</dbReference>
<organism evidence="3 4">
    <name type="scientific">Cryptococcus depauperatus CBS 7841</name>
    <dbReference type="NCBI Taxonomy" id="1295531"/>
    <lineage>
        <taxon>Eukaryota</taxon>
        <taxon>Fungi</taxon>
        <taxon>Dikarya</taxon>
        <taxon>Basidiomycota</taxon>
        <taxon>Agaricomycotina</taxon>
        <taxon>Tremellomycetes</taxon>
        <taxon>Tremellales</taxon>
        <taxon>Cryptococcaceae</taxon>
        <taxon>Cryptococcus</taxon>
    </lineage>
</organism>
<dbReference type="SMART" id="SM00806">
    <property type="entry name" value="AIP3"/>
    <property type="match status" value="1"/>
</dbReference>
<feature type="compositionally biased region" description="Polar residues" evidence="2">
    <location>
        <begin position="578"/>
        <end position="592"/>
    </location>
</feature>
<gene>
    <name evidence="3" type="ORF">L203_102554</name>
</gene>
<feature type="compositionally biased region" description="Polar residues" evidence="2">
    <location>
        <begin position="237"/>
        <end position="263"/>
    </location>
</feature>
<feature type="compositionally biased region" description="Low complexity" evidence="2">
    <location>
        <begin position="17"/>
        <end position="32"/>
    </location>
</feature>
<dbReference type="Pfam" id="PF03915">
    <property type="entry name" value="AIP3"/>
    <property type="match status" value="1"/>
</dbReference>
<feature type="region of interest" description="Disordered" evidence="2">
    <location>
        <begin position="180"/>
        <end position="263"/>
    </location>
</feature>
<feature type="compositionally biased region" description="Polar residues" evidence="2">
    <location>
        <begin position="1111"/>
        <end position="1143"/>
    </location>
</feature>
<dbReference type="KEGG" id="cdep:91086766"/>
<feature type="region of interest" description="Disordered" evidence="2">
    <location>
        <begin position="277"/>
        <end position="448"/>
    </location>
</feature>
<dbReference type="PANTHER" id="PTHR22741">
    <property type="entry name" value="P140CAP/SNIP-RELATED"/>
    <property type="match status" value="1"/>
</dbReference>
<feature type="compositionally biased region" description="Polar residues" evidence="2">
    <location>
        <begin position="362"/>
        <end position="374"/>
    </location>
</feature>
<dbReference type="InterPro" id="IPR005613">
    <property type="entry name" value="AIP3_C"/>
</dbReference>
<feature type="compositionally biased region" description="Basic and acidic residues" evidence="2">
    <location>
        <begin position="213"/>
        <end position="222"/>
    </location>
</feature>
<dbReference type="Gene3D" id="1.20.58.1540">
    <property type="entry name" value="Actin interacting protein 3, C-terminal domain"/>
    <property type="match status" value="1"/>
</dbReference>
<accession>A0A1E3IDN5</accession>
<feature type="compositionally biased region" description="Basic and acidic residues" evidence="2">
    <location>
        <begin position="613"/>
        <end position="627"/>
    </location>
</feature>
<dbReference type="Proteomes" id="UP000094043">
    <property type="component" value="Chromosome 3"/>
</dbReference>
<feature type="compositionally biased region" description="Pro residues" evidence="2">
    <location>
        <begin position="645"/>
        <end position="657"/>
    </location>
</feature>
<sequence length="1222" mass="134587">MAKNLSFPAQQNPYGPQQQRASSSSSYRQGSADYNQRHGRQTSGSRNAYPNALDSSITRLLVTTKQLLQGLEQWSQGVISEDDVSDIYVRLGNGFETCVQAFNRAGIETYELKSIPQDLRNCLEQCLSGDQTKGTLEEYLPEIRQIIYNLLQGLKQKQSQYKRMLQERQRAIESNATLSQLTQISQQPSSVSTHAPISTITRPADAQSKRHPSRDYVEDPRLSGRSSTSTSSIPSSVNPTQLSQSYHNSMTQNQPHITSQSQFHPHAFQTSRIPSNSALAERERRAAPSRPPPPDAFRPTRTPGPRRPSSPIDDQAPQQSIHNVMARGVSGEGPQGYNIPTISISPGSRSSSTTSAIASAGQQQKPSLSINTNKPIPPRPDRFPRDSLGRPLSRFSMDSEASTGSPPEATEFSAAPQIITSIPEDNDKDGRTSADLKRRTRISGDRATRLVQDNFRSNSDSGLRSVPSAPNLETSGLPITISTQLGAQPMGQSPFPDTTRFSSHSPNRTPVLPDIPMMELLPVPEVPPETRATLAALERSDALERRASKRFSSYTFNNLNPSSPRASPQRPTRRAVNAHQQTLHLETSSESASLGAGSRLERSASKVGSPTLERVREMSEEPEESQKSLRKGQSSPTGSVRIVNTPPPASPPTPRPASPVKDPNRMKIFLQIGRKTKCHILDLPITQEQLKLVFMERFEYDPGKEDFPEVYIRDKDGMEYELEGVEDLRDGCTLCLNIEPLDQVKLHIDSTFATLLQEIKELRTALEKERETSKRLSVLVPPSLSHEMSGLSPVSSSVVTPTTSLEMPAPTPLVVGPTEDHLKQLQEQHEELENLRRELAITRQAHNEHMTESSSTISSLKDEISQLKKVTSANPNSNRSLVDASKVELDTQCTDTIKAVEDITDMIDGARIDAYKRFVTPSKQQMSTITSDLENARKLVDTFSKAVKLADPTWRGTWQTELHRVMEEQKLLNHQLKLCGDLKKDLEDAETMLSNVQDFVDQRVAGQRTAKIRVGADADVEGSDFPSLLLEIRTKESDPEQRLRAIEAQQKVREKERANKVDDFEAELKGFVGGKKLRKTGGAEEVDRMRGRKDEVLRTQLTGGSLAPQMTGGSTFSGVLSPQVTGTTSAIGGSPNPQVTVTESAGERSRTPTRAGDRDSPDLVSASEDRESGKKAEMAKASIAGGLIGTRPLALNTHGSSTLIRDPLGRHEDGNDRENDEK</sequence>